<dbReference type="FunFam" id="3.20.20.30:FF:000002">
    <property type="entry name" value="LLM class flavin-dependent oxidoreductase"/>
    <property type="match status" value="1"/>
</dbReference>
<dbReference type="SUPFAM" id="SSF51679">
    <property type="entry name" value="Bacterial luciferase-like"/>
    <property type="match status" value="1"/>
</dbReference>
<dbReference type="RefSeq" id="WP_128207970.1">
    <property type="nucleotide sequence ID" value="NZ_JBHRSO010000013.1"/>
</dbReference>
<evidence type="ECO:0000256" key="2">
    <source>
        <dbReference type="ARBA" id="ARBA00074555"/>
    </source>
</evidence>
<evidence type="ECO:0000313" key="4">
    <source>
        <dbReference type="EMBL" id="RWR22986.1"/>
    </source>
</evidence>
<sequence>MIPLSVLDLMMIGEDKTFADTLADAALLARHVEQHGYCRYWIAEHHDLPGIVSSATTVLVQHLAGATSRLRVGSGGIMLPNHSPLVVAEQFATLDTIFPGRIDLGIGRAAGAAGPSIRALRGLAPERDFEDDIRQLADFLHDNGRQPVRGIPGNHEVPIWLLGSSMYSADLAARLGLPYAFASHFAPHFLMNALAYYRENFRPSAALARPYVIAGVNAFAADTEAEAAFLASSHFHWVNMLHKGRPGPLPRPQEGYLATLSDREKQGLQQALAYSVFGDKTQVGQWLSDFIARTGADELIIDARIHDPAARCRSYQLVAEALS</sequence>
<reference evidence="4 5" key="2">
    <citation type="submission" date="2019-01" db="EMBL/GenBank/DDBJ databases">
        <authorList>
            <person name="Li Y."/>
        </authorList>
    </citation>
    <scope>NUCLEOTIDE SEQUENCE [LARGE SCALE GENOMIC DNA]</scope>
    <source>
        <strain evidence="4 5">SK2B-1</strain>
    </source>
</reference>
<dbReference type="Gene3D" id="3.20.20.30">
    <property type="entry name" value="Luciferase-like domain"/>
    <property type="match status" value="1"/>
</dbReference>
<evidence type="ECO:0000259" key="3">
    <source>
        <dbReference type="Pfam" id="PF00296"/>
    </source>
</evidence>
<dbReference type="PANTHER" id="PTHR30137">
    <property type="entry name" value="LUCIFERASE-LIKE MONOOXYGENASE"/>
    <property type="match status" value="1"/>
</dbReference>
<dbReference type="CDD" id="cd00347">
    <property type="entry name" value="Flavin_utilizing_monoxygenases"/>
    <property type="match status" value="1"/>
</dbReference>
<protein>
    <recommendedName>
        <fullName evidence="2">Luciferase-like monooxygenase</fullName>
    </recommendedName>
</protein>
<dbReference type="Pfam" id="PF00296">
    <property type="entry name" value="Bac_luciferase"/>
    <property type="match status" value="1"/>
</dbReference>
<dbReference type="NCBIfam" id="TIGR03558">
    <property type="entry name" value="oxido_grp_1"/>
    <property type="match status" value="1"/>
</dbReference>
<dbReference type="GO" id="GO:0005829">
    <property type="term" value="C:cytosol"/>
    <property type="evidence" value="ECO:0007669"/>
    <property type="project" value="TreeGrafter"/>
</dbReference>
<organism evidence="4 5">
    <name type="scientific">Paenirhodobacter populi</name>
    <dbReference type="NCBI Taxonomy" id="2306993"/>
    <lineage>
        <taxon>Bacteria</taxon>
        <taxon>Pseudomonadati</taxon>
        <taxon>Pseudomonadota</taxon>
        <taxon>Alphaproteobacteria</taxon>
        <taxon>Rhodobacterales</taxon>
        <taxon>Rhodobacter group</taxon>
        <taxon>Paenirhodobacter</taxon>
    </lineage>
</organism>
<name>A0A443JR59_9RHOB</name>
<dbReference type="InterPro" id="IPR011251">
    <property type="entry name" value="Luciferase-like_dom"/>
</dbReference>
<evidence type="ECO:0000256" key="1">
    <source>
        <dbReference type="ARBA" id="ARBA00007789"/>
    </source>
</evidence>
<dbReference type="InterPro" id="IPR019949">
    <property type="entry name" value="CmoO-like"/>
</dbReference>
<proteinExistence type="predicted"/>
<dbReference type="InterPro" id="IPR036661">
    <property type="entry name" value="Luciferase-like_sf"/>
</dbReference>
<evidence type="ECO:0000313" key="5">
    <source>
        <dbReference type="Proteomes" id="UP000284476"/>
    </source>
</evidence>
<dbReference type="EMBL" id="SAUZ01000004">
    <property type="protein sequence ID" value="RWR22986.1"/>
    <property type="molecule type" value="Genomic_DNA"/>
</dbReference>
<dbReference type="AlphaFoldDB" id="A0A443JR59"/>
<dbReference type="PANTHER" id="PTHR30137:SF6">
    <property type="entry name" value="LUCIFERASE-LIKE MONOOXYGENASE"/>
    <property type="match status" value="1"/>
</dbReference>
<dbReference type="InterPro" id="IPR050766">
    <property type="entry name" value="Bact_Lucif_Oxidored"/>
</dbReference>
<feature type="domain" description="Luciferase-like" evidence="3">
    <location>
        <begin position="20"/>
        <end position="297"/>
    </location>
</feature>
<reference evidence="4 5" key="1">
    <citation type="submission" date="2019-01" db="EMBL/GenBank/DDBJ databases">
        <title>Sinorhodobacter populi sp. nov. isolated from the symptomatic bark tissue of Populus euramericana canker.</title>
        <authorList>
            <person name="Xu G."/>
        </authorList>
    </citation>
    <scope>NUCLEOTIDE SEQUENCE [LARGE SCALE GENOMIC DNA]</scope>
    <source>
        <strain evidence="4 5">SK2B-1</strain>
    </source>
</reference>
<comment type="similarity">
    <text evidence="1">To bacterial alkanal monooxygenase alpha and beta chains.</text>
</comment>
<accession>A0A443JR59</accession>
<comment type="caution">
    <text evidence="4">The sequence shown here is derived from an EMBL/GenBank/DDBJ whole genome shotgun (WGS) entry which is preliminary data.</text>
</comment>
<dbReference type="Proteomes" id="UP000284476">
    <property type="component" value="Unassembled WGS sequence"/>
</dbReference>
<dbReference type="GO" id="GO:0016705">
    <property type="term" value="F:oxidoreductase activity, acting on paired donors, with incorporation or reduction of molecular oxygen"/>
    <property type="evidence" value="ECO:0007669"/>
    <property type="project" value="InterPro"/>
</dbReference>
<gene>
    <name evidence="4" type="ORF">D2T30_04985</name>
</gene>